<organism evidence="1 2">
    <name type="scientific">Gymnopilus junonius</name>
    <name type="common">Spectacular rustgill mushroom</name>
    <name type="synonym">Gymnopilus spectabilis subsp. junonius</name>
    <dbReference type="NCBI Taxonomy" id="109634"/>
    <lineage>
        <taxon>Eukaryota</taxon>
        <taxon>Fungi</taxon>
        <taxon>Dikarya</taxon>
        <taxon>Basidiomycota</taxon>
        <taxon>Agaricomycotina</taxon>
        <taxon>Agaricomycetes</taxon>
        <taxon>Agaricomycetidae</taxon>
        <taxon>Agaricales</taxon>
        <taxon>Agaricineae</taxon>
        <taxon>Hymenogastraceae</taxon>
        <taxon>Gymnopilus</taxon>
    </lineage>
</organism>
<protein>
    <submittedName>
        <fullName evidence="1">Uncharacterized protein</fullName>
    </submittedName>
</protein>
<accession>A0A9P5NSJ9</accession>
<evidence type="ECO:0000313" key="1">
    <source>
        <dbReference type="EMBL" id="KAF8905225.1"/>
    </source>
</evidence>
<keyword evidence="2" id="KW-1185">Reference proteome</keyword>
<name>A0A9P5NSJ9_GYMJU</name>
<proteinExistence type="predicted"/>
<reference evidence="1" key="1">
    <citation type="submission" date="2020-11" db="EMBL/GenBank/DDBJ databases">
        <authorList>
            <consortium name="DOE Joint Genome Institute"/>
            <person name="Ahrendt S."/>
            <person name="Riley R."/>
            <person name="Andreopoulos W."/>
            <person name="LaButti K."/>
            <person name="Pangilinan J."/>
            <person name="Ruiz-duenas F.J."/>
            <person name="Barrasa J.M."/>
            <person name="Sanchez-Garcia M."/>
            <person name="Camarero S."/>
            <person name="Miyauchi S."/>
            <person name="Serrano A."/>
            <person name="Linde D."/>
            <person name="Babiker R."/>
            <person name="Drula E."/>
            <person name="Ayuso-Fernandez I."/>
            <person name="Pacheco R."/>
            <person name="Padilla G."/>
            <person name="Ferreira P."/>
            <person name="Barriuso J."/>
            <person name="Kellner H."/>
            <person name="Castanera R."/>
            <person name="Alfaro M."/>
            <person name="Ramirez L."/>
            <person name="Pisabarro A.G."/>
            <person name="Kuo A."/>
            <person name="Tritt A."/>
            <person name="Lipzen A."/>
            <person name="He G."/>
            <person name="Yan M."/>
            <person name="Ng V."/>
            <person name="Cullen D."/>
            <person name="Martin F."/>
            <person name="Rosso M.-N."/>
            <person name="Henrissat B."/>
            <person name="Hibbett D."/>
            <person name="Martinez A.T."/>
            <person name="Grigoriev I.V."/>
        </authorList>
    </citation>
    <scope>NUCLEOTIDE SEQUENCE</scope>
    <source>
        <strain evidence="1">AH 44721</strain>
    </source>
</reference>
<dbReference type="OrthoDB" id="3261852at2759"/>
<gene>
    <name evidence="1" type="ORF">CPB84DRAFT_1745551</name>
</gene>
<dbReference type="AlphaFoldDB" id="A0A9P5NSJ9"/>
<evidence type="ECO:0000313" key="2">
    <source>
        <dbReference type="Proteomes" id="UP000724874"/>
    </source>
</evidence>
<comment type="caution">
    <text evidence="1">The sequence shown here is derived from an EMBL/GenBank/DDBJ whole genome shotgun (WGS) entry which is preliminary data.</text>
</comment>
<dbReference type="Proteomes" id="UP000724874">
    <property type="component" value="Unassembled WGS sequence"/>
</dbReference>
<dbReference type="EMBL" id="JADNYJ010000023">
    <property type="protein sequence ID" value="KAF8905225.1"/>
    <property type="molecule type" value="Genomic_DNA"/>
</dbReference>
<sequence>MLPPPLPDNSLQVIYIPSLIAALAKLDVKVPVEDLLRAIHDEDEARCSELNDRAIQQRRTALSKFALQPPKAGISLNITTVSEFVPNPPKPPIPDPLVKEHRHRIIELTKQAFPNDNVPDPFIVTWLGLLGDVAVDNLSFISASSSAVASAPCMFENQPRTVFKNIWYLQDTGAQTSFVPTSQLDAGNQTEGNAVKEISSFIHFRPELPNSVTFIILGQHALLNHLQYRAQPVLVNSRLLQLFPQAYGQIE</sequence>